<accession>A0A024G7F3</accession>
<organism evidence="1 2">
    <name type="scientific">Albugo candida</name>
    <dbReference type="NCBI Taxonomy" id="65357"/>
    <lineage>
        <taxon>Eukaryota</taxon>
        <taxon>Sar</taxon>
        <taxon>Stramenopiles</taxon>
        <taxon>Oomycota</taxon>
        <taxon>Peronosporomycetes</taxon>
        <taxon>Albuginales</taxon>
        <taxon>Albuginaceae</taxon>
        <taxon>Albugo</taxon>
    </lineage>
</organism>
<comment type="caution">
    <text evidence="1">The sequence shown here is derived from an EMBL/GenBank/DDBJ whole genome shotgun (WGS) entry which is preliminary data.</text>
</comment>
<proteinExistence type="predicted"/>
<evidence type="ECO:0000313" key="1">
    <source>
        <dbReference type="EMBL" id="CCI42251.1"/>
    </source>
</evidence>
<evidence type="ECO:0000313" key="2">
    <source>
        <dbReference type="Proteomes" id="UP000053237"/>
    </source>
</evidence>
<dbReference type="SUPFAM" id="SSF143456">
    <property type="entry name" value="VC0467-like"/>
    <property type="match status" value="1"/>
</dbReference>
<sequence length="319" mass="34847">MSLDMLHNEKVRSGGQNAPEIVAYNQHLSEFLQHRTYYLPILPSESHLSPNQNSDATELSHISITNTIRKEFRKQSSAPDAIDTAFLALRSLNEQLEVAKRYGFHPAPTKCVERSCEISGVRHAATLDTGTFLLAHPLLDGIFSRSVILITQHSLHKGTRGLIVNLLSSDSVARTFKVSLDVSSAFGSNPVFCGGPVSSRHAEILHGKSGIGGIDIKSVADTAVDSQCDVINQVFWGGDLEAAARATPKEEAKASEVVFFKGVSVWIPGQLENELRRGTWIPVSAPVRIALNADRRLWSSMLKALGGEFGEWAQLPELQ</sequence>
<dbReference type="Proteomes" id="UP000053237">
    <property type="component" value="Unassembled WGS sequence"/>
</dbReference>
<dbReference type="InParanoid" id="A0A024G7F3"/>
<protein>
    <submittedName>
        <fullName evidence="1">Uncharacterized protein</fullName>
    </submittedName>
</protein>
<dbReference type="EMBL" id="CAIX01000031">
    <property type="protein sequence ID" value="CCI42251.1"/>
    <property type="molecule type" value="Genomic_DNA"/>
</dbReference>
<dbReference type="AlphaFoldDB" id="A0A024G7F3"/>
<dbReference type="OrthoDB" id="272750at2759"/>
<name>A0A024G7F3_9STRA</name>
<keyword evidence="2" id="KW-1185">Reference proteome</keyword>
<dbReference type="Gene3D" id="3.40.1740.10">
    <property type="entry name" value="VC0467-like"/>
    <property type="match status" value="1"/>
</dbReference>
<dbReference type="PANTHER" id="PTHR31984:SF17">
    <property type="entry name" value="TRANSCRIPTIONAL REGULATOR"/>
    <property type="match status" value="1"/>
</dbReference>
<dbReference type="STRING" id="65357.A0A024G7F3"/>
<dbReference type="PANTHER" id="PTHR31984">
    <property type="entry name" value="TRANSPORTER, PUTATIVE (DUF179)-RELATED"/>
    <property type="match status" value="1"/>
</dbReference>
<reference evidence="1 2" key="1">
    <citation type="submission" date="2012-05" db="EMBL/GenBank/DDBJ databases">
        <title>Recombination and specialization in a pathogen metapopulation.</title>
        <authorList>
            <person name="Gardiner A."/>
            <person name="Kemen E."/>
            <person name="Schultz-Larsen T."/>
            <person name="MacLean D."/>
            <person name="Van Oosterhout C."/>
            <person name="Jones J.D.G."/>
        </authorList>
    </citation>
    <scope>NUCLEOTIDE SEQUENCE [LARGE SCALE GENOMIC DNA]</scope>
    <source>
        <strain evidence="1 2">Ac Nc2</strain>
    </source>
</reference>
<gene>
    <name evidence="1" type="ORF">BN9_030350</name>
</gene>
<dbReference type="InterPro" id="IPR003774">
    <property type="entry name" value="AlgH-like"/>
</dbReference>
<dbReference type="Pfam" id="PF02622">
    <property type="entry name" value="DUF179"/>
    <property type="match status" value="1"/>
</dbReference>